<keyword evidence="3" id="KW-1185">Reference proteome</keyword>
<dbReference type="Proteomes" id="UP000554235">
    <property type="component" value="Unassembled WGS sequence"/>
</dbReference>
<comment type="caution">
    <text evidence="2">The sequence shown here is derived from an EMBL/GenBank/DDBJ whole genome shotgun (WGS) entry which is preliminary data.</text>
</comment>
<reference evidence="2 3" key="1">
    <citation type="submission" date="2020-01" db="EMBL/GenBank/DDBJ databases">
        <title>Identification and distribution of gene clusters putatively required for synthesis of sphingolipid metabolism inhibitors in phylogenetically diverse species of the filamentous fungus Fusarium.</title>
        <authorList>
            <person name="Kim H.-S."/>
            <person name="Busman M."/>
            <person name="Brown D.W."/>
            <person name="Divon H."/>
            <person name="Uhlig S."/>
            <person name="Proctor R.H."/>
        </authorList>
    </citation>
    <scope>NUCLEOTIDE SEQUENCE [LARGE SCALE GENOMIC DNA]</scope>
    <source>
        <strain evidence="2 3">NRRL 20459</strain>
    </source>
</reference>
<sequence length="82" mass="8788">MPTPKATGGSRMSSRPPTPRTANRDDIYHDDGDGASSLGQSNVPPDINMSGTSDRKVKVANGIREIVGELPWDWLGDLAPQK</sequence>
<name>A0A8H4LC35_9HYPO</name>
<organism evidence="2 3">
    <name type="scientific">Fusarium albosuccineum</name>
    <dbReference type="NCBI Taxonomy" id="1237068"/>
    <lineage>
        <taxon>Eukaryota</taxon>
        <taxon>Fungi</taxon>
        <taxon>Dikarya</taxon>
        <taxon>Ascomycota</taxon>
        <taxon>Pezizomycotina</taxon>
        <taxon>Sordariomycetes</taxon>
        <taxon>Hypocreomycetidae</taxon>
        <taxon>Hypocreales</taxon>
        <taxon>Nectriaceae</taxon>
        <taxon>Fusarium</taxon>
        <taxon>Fusarium decemcellulare species complex</taxon>
    </lineage>
</organism>
<gene>
    <name evidence="2" type="ORF">FALBO_6994</name>
</gene>
<protein>
    <submittedName>
        <fullName evidence="2">Uncharacterized protein</fullName>
    </submittedName>
</protein>
<accession>A0A8H4LC35</accession>
<feature type="region of interest" description="Disordered" evidence="1">
    <location>
        <begin position="1"/>
        <end position="54"/>
    </location>
</feature>
<dbReference type="OrthoDB" id="5105441at2759"/>
<proteinExistence type="predicted"/>
<evidence type="ECO:0000313" key="2">
    <source>
        <dbReference type="EMBL" id="KAF4466151.1"/>
    </source>
</evidence>
<evidence type="ECO:0000313" key="3">
    <source>
        <dbReference type="Proteomes" id="UP000554235"/>
    </source>
</evidence>
<dbReference type="EMBL" id="JAADYS010000923">
    <property type="protein sequence ID" value="KAF4466151.1"/>
    <property type="molecule type" value="Genomic_DNA"/>
</dbReference>
<dbReference type="AlphaFoldDB" id="A0A8H4LC35"/>
<evidence type="ECO:0000256" key="1">
    <source>
        <dbReference type="SAM" id="MobiDB-lite"/>
    </source>
</evidence>
<feature type="compositionally biased region" description="Basic and acidic residues" evidence="1">
    <location>
        <begin position="22"/>
        <end position="32"/>
    </location>
</feature>